<evidence type="ECO:0000313" key="3">
    <source>
        <dbReference type="EMBL" id="QDQ98578.1"/>
    </source>
</evidence>
<keyword evidence="2" id="KW-1133">Transmembrane helix</keyword>
<organism evidence="3 4">
    <name type="scientific">Tomitella fengzijianii</name>
    <dbReference type="NCBI Taxonomy" id="2597660"/>
    <lineage>
        <taxon>Bacteria</taxon>
        <taxon>Bacillati</taxon>
        <taxon>Actinomycetota</taxon>
        <taxon>Actinomycetes</taxon>
        <taxon>Mycobacteriales</taxon>
        <taxon>Tomitella</taxon>
    </lineage>
</organism>
<keyword evidence="4" id="KW-1185">Reference proteome</keyword>
<dbReference type="Proteomes" id="UP000317344">
    <property type="component" value="Chromosome"/>
</dbReference>
<reference evidence="3 4" key="1">
    <citation type="submission" date="2019-07" db="EMBL/GenBank/DDBJ databases">
        <title>Tomitella cavernea sp. nov., an actinomycete isolated from soil.</title>
        <authorList>
            <person name="Cheng J."/>
        </authorList>
    </citation>
    <scope>NUCLEOTIDE SEQUENCE [LARGE SCALE GENOMIC DNA]</scope>
    <source>
        <strain evidence="3 4">HY188</strain>
    </source>
</reference>
<feature type="compositionally biased region" description="Basic and acidic residues" evidence="1">
    <location>
        <begin position="1"/>
        <end position="16"/>
    </location>
</feature>
<feature type="transmembrane region" description="Helical" evidence="2">
    <location>
        <begin position="47"/>
        <end position="68"/>
    </location>
</feature>
<proteinExistence type="predicted"/>
<protein>
    <submittedName>
        <fullName evidence="3">Uncharacterized protein</fullName>
    </submittedName>
</protein>
<keyword evidence="2" id="KW-0472">Membrane</keyword>
<keyword evidence="2" id="KW-0812">Transmembrane</keyword>
<evidence type="ECO:0000256" key="1">
    <source>
        <dbReference type="SAM" id="MobiDB-lite"/>
    </source>
</evidence>
<name>A0A516X676_9ACTN</name>
<dbReference type="OrthoDB" id="7622721at2"/>
<dbReference type="RefSeq" id="WP_143909983.1">
    <property type="nucleotide sequence ID" value="NZ_CP041765.1"/>
</dbReference>
<evidence type="ECO:0000313" key="4">
    <source>
        <dbReference type="Proteomes" id="UP000317344"/>
    </source>
</evidence>
<reference evidence="3 4" key="2">
    <citation type="submission" date="2019-07" db="EMBL/GenBank/DDBJ databases">
        <authorList>
            <person name="Huang Y."/>
        </authorList>
    </citation>
    <scope>NUCLEOTIDE SEQUENCE [LARGE SCALE GENOMIC DNA]</scope>
    <source>
        <strain evidence="3 4">HY188</strain>
    </source>
</reference>
<dbReference type="KEGG" id="toy:FO059_16180"/>
<accession>A0A516X676</accession>
<dbReference type="AlphaFoldDB" id="A0A516X676"/>
<dbReference type="EMBL" id="CP041765">
    <property type="protein sequence ID" value="QDQ98578.1"/>
    <property type="molecule type" value="Genomic_DNA"/>
</dbReference>
<evidence type="ECO:0000256" key="2">
    <source>
        <dbReference type="SAM" id="Phobius"/>
    </source>
</evidence>
<feature type="region of interest" description="Disordered" evidence="1">
    <location>
        <begin position="1"/>
        <end position="39"/>
    </location>
</feature>
<sequence length="662" mass="68036">MAEDGGERPGGDHPEGSGEPGEVSDNGKPSDEEYFPGERGRRAPRSAWWVLGIACVVLAGFLIARPVWFTEPADPTALNVPPDRHFSKTLGGLGYEDGVRLTDDASSSTFAVSLPVDSGREKTQIRMSGTTQIADASTVFLTVAVDGSQVYKAQLPSGEHDLDEVVPVPESLAADGTVRVRVSVQGALHEGVCMPDHSAGMRVHLDGGTLVEAALDEPVHTVRDAVSAWDHDMTLVTADGSDEWRTTAAQVGLALTQAGHDVAYADAVPDSDREDSVLIGPPGALSAEYGLDAGDVGDAEERDAGAGLTVGTVDGTPLLAVVQPRGDVLAQYLTSPAVVSGDAPHTDPRAVATTGPSGDAVGLYGLGADDAVVQVREEHSWRVRYSTADLPGGRLPDGVHVDFSVPATPDDVVWVLDTLVNGNLVDSRRLQRDGGPIDIPLPPGGQRLDNEVVLTVQRDRDLGGCDVRVTSYPFQLLGPSALTLGADPGTGLTGVPGALAPGFTVYVNDPHAAVVPSATNPIPGEMNAMLTSVVPILARFVPADYTPPFFWGAPPAAREPFILVGSAPGIDTPARVSDGRLTAGDGPMLDLTAPAGGVMVQCATGASGARGLGIEPFGETGAYTAPGFGDECTAVVTAGGGFTLDAAGAVVDGGAPRAAPPR</sequence>
<gene>
    <name evidence="3" type="ORF">FO059_16180</name>
</gene>
<feature type="compositionally biased region" description="Basic and acidic residues" evidence="1">
    <location>
        <begin position="28"/>
        <end position="39"/>
    </location>
</feature>